<comment type="caution">
    <text evidence="1">The sequence shown here is derived from an EMBL/GenBank/DDBJ whole genome shotgun (WGS) entry which is preliminary data.</text>
</comment>
<keyword evidence="2" id="KW-1185">Reference proteome</keyword>
<reference evidence="1 2" key="1">
    <citation type="submission" date="2018-03" db="EMBL/GenBank/DDBJ databases">
        <title>Genomic Encyclopedia of Archaeal and Bacterial Type Strains, Phase II (KMG-II): from individual species to whole genera.</title>
        <authorList>
            <person name="Goeker M."/>
        </authorList>
    </citation>
    <scope>NUCLEOTIDE SEQUENCE [LARGE SCALE GENOMIC DNA]</scope>
    <source>
        <strain evidence="1 2">DSM 28354</strain>
    </source>
</reference>
<protein>
    <submittedName>
        <fullName evidence="1">Uncharacterized protein</fullName>
    </submittedName>
</protein>
<proteinExistence type="predicted"/>
<name>A0A2T0SL64_9BACT</name>
<dbReference type="Proteomes" id="UP000238375">
    <property type="component" value="Unassembled WGS sequence"/>
</dbReference>
<dbReference type="EMBL" id="PVTE01000018">
    <property type="protein sequence ID" value="PRY34157.1"/>
    <property type="molecule type" value="Genomic_DNA"/>
</dbReference>
<accession>A0A2T0SL64</accession>
<evidence type="ECO:0000313" key="2">
    <source>
        <dbReference type="Proteomes" id="UP000238375"/>
    </source>
</evidence>
<dbReference type="AlphaFoldDB" id="A0A2T0SL64"/>
<dbReference type="RefSeq" id="WP_106139448.1">
    <property type="nucleotide sequence ID" value="NZ_PVTE01000018.1"/>
</dbReference>
<gene>
    <name evidence="1" type="ORF">CLV58_11828</name>
</gene>
<dbReference type="OrthoDB" id="759189at2"/>
<evidence type="ECO:0000313" key="1">
    <source>
        <dbReference type="EMBL" id="PRY34157.1"/>
    </source>
</evidence>
<organism evidence="1 2">
    <name type="scientific">Spirosoma oryzae</name>
    <dbReference type="NCBI Taxonomy" id="1469603"/>
    <lineage>
        <taxon>Bacteria</taxon>
        <taxon>Pseudomonadati</taxon>
        <taxon>Bacteroidota</taxon>
        <taxon>Cytophagia</taxon>
        <taxon>Cytophagales</taxon>
        <taxon>Cytophagaceae</taxon>
        <taxon>Spirosoma</taxon>
    </lineage>
</organism>
<sequence length="244" mass="26758">MHFLLLIVSLFIGCKVFSQPTSMTQTTRDRINFSGLTIPQSGVLYGLSGDAGQLLGTAYLDSTWQAGTVTFYTKLISGTDSLTGVPVRYDLKAENLEIRAKPGDVRVAKGSTVRQFRVNNLLGGTSHYINVHEFGSDAAKLTGFVEQVVSGQLTLLCYPSVYLKRANYNAALSTGSKDDVLIPRTDWYVAQNGHMSRLSLTRKAILALMADKKDEIDRFISTADPDLKTRAGLISVFSHYNALH</sequence>